<dbReference type="AlphaFoldDB" id="A0A5N6W1C4"/>
<dbReference type="InterPro" id="IPR051609">
    <property type="entry name" value="NmrA/Isoflavone_reductase-like"/>
</dbReference>
<evidence type="ECO:0000256" key="1">
    <source>
        <dbReference type="ARBA" id="ARBA00005725"/>
    </source>
</evidence>
<evidence type="ECO:0000313" key="4">
    <source>
        <dbReference type="EMBL" id="KAE8314644.1"/>
    </source>
</evidence>
<dbReference type="Gene3D" id="3.90.25.10">
    <property type="entry name" value="UDP-galactose 4-epimerase, domain 1"/>
    <property type="match status" value="1"/>
</dbReference>
<sequence length="311" mass="35141">MPTRQVIALAGVGNLGKYLCEELLKDSRYSLVILSRQTSAWFKKRQIDVHITDYSEDSVLHVLNATNATVLISFINCTGKGFIEIHCALLNACIASQSCKRFIPSEFAGNIDDFPEFPGIYGVTREPFRKVLLEAKGVEWTLFENGWLMDYFLPEGKTYMPAIPDEFPVDPNGWKACIRGTGDEPQSWTSCRDIAKALVALLSVPKWEAVTYVAGQWGTFNEMVRLMETFYDKPLPKSYRTIDEIHHSLEKFKGGEDEQALILAQVEEWTAMGASACPLQKTLRQRGQYFSSIQFLGLKQLLEQAQSKTFV</sequence>
<reference evidence="5" key="1">
    <citation type="submission" date="2019-04" db="EMBL/GenBank/DDBJ databases">
        <title>Friends and foes A comparative genomics studyof 23 Aspergillus species from section Flavi.</title>
        <authorList>
            <consortium name="DOE Joint Genome Institute"/>
            <person name="Kjaerbolling I."/>
            <person name="Vesth T."/>
            <person name="Frisvad J.C."/>
            <person name="Nybo J.L."/>
            <person name="Theobald S."/>
            <person name="Kildgaard S."/>
            <person name="Isbrandt T."/>
            <person name="Kuo A."/>
            <person name="Sato A."/>
            <person name="Lyhne E.K."/>
            <person name="Kogle M.E."/>
            <person name="Wiebenga A."/>
            <person name="Kun R.S."/>
            <person name="Lubbers R.J."/>
            <person name="Makela M.R."/>
            <person name="Barry K."/>
            <person name="Chovatia M."/>
            <person name="Clum A."/>
            <person name="Daum C."/>
            <person name="Haridas S."/>
            <person name="He G."/>
            <person name="LaButti K."/>
            <person name="Lipzen A."/>
            <person name="Mondo S."/>
            <person name="Riley R."/>
            <person name="Salamov A."/>
            <person name="Simmons B.A."/>
            <person name="Magnuson J.K."/>
            <person name="Henrissat B."/>
            <person name="Mortensen U.H."/>
            <person name="Larsen T.O."/>
            <person name="Devries R.P."/>
            <person name="Grigoriev I.V."/>
            <person name="Machida M."/>
            <person name="Baker S.E."/>
            <person name="Andersen M.R."/>
        </authorList>
    </citation>
    <scope>NUCLEOTIDE SEQUENCE [LARGE SCALE GENOMIC DNA]</scope>
    <source>
        <strain evidence="5">CBS 130015</strain>
    </source>
</reference>
<dbReference type="PANTHER" id="PTHR47706">
    <property type="entry name" value="NMRA-LIKE FAMILY PROTEIN"/>
    <property type="match status" value="1"/>
</dbReference>
<dbReference type="Proteomes" id="UP000325433">
    <property type="component" value="Unassembled WGS sequence"/>
</dbReference>
<dbReference type="InterPro" id="IPR036291">
    <property type="entry name" value="NAD(P)-bd_dom_sf"/>
</dbReference>
<dbReference type="GO" id="GO:0016491">
    <property type="term" value="F:oxidoreductase activity"/>
    <property type="evidence" value="ECO:0007669"/>
    <property type="project" value="UniProtKB-KW"/>
</dbReference>
<organism evidence="4 5">
    <name type="scientific">Aspergillus transmontanensis</name>
    <dbReference type="NCBI Taxonomy" id="1034304"/>
    <lineage>
        <taxon>Eukaryota</taxon>
        <taxon>Fungi</taxon>
        <taxon>Dikarya</taxon>
        <taxon>Ascomycota</taxon>
        <taxon>Pezizomycotina</taxon>
        <taxon>Eurotiomycetes</taxon>
        <taxon>Eurotiomycetidae</taxon>
        <taxon>Eurotiales</taxon>
        <taxon>Aspergillaceae</taxon>
        <taxon>Aspergillus</taxon>
        <taxon>Aspergillus subgen. Circumdati</taxon>
    </lineage>
</organism>
<accession>A0A5N6W1C4</accession>
<evidence type="ECO:0000256" key="3">
    <source>
        <dbReference type="ARBA" id="ARBA00023002"/>
    </source>
</evidence>
<comment type="similarity">
    <text evidence="1">Belongs to the NmrA-type oxidoreductase family. Isoflavone reductase subfamily.</text>
</comment>
<keyword evidence="2" id="KW-0521">NADP</keyword>
<dbReference type="SUPFAM" id="SSF51735">
    <property type="entry name" value="NAD(P)-binding Rossmann-fold domains"/>
    <property type="match status" value="1"/>
</dbReference>
<name>A0A5N6W1C4_9EURO</name>
<dbReference type="PANTHER" id="PTHR47706:SF4">
    <property type="entry name" value="NMRA-LIKE DOMAIN-CONTAINING PROTEIN"/>
    <property type="match status" value="1"/>
</dbReference>
<keyword evidence="3" id="KW-0560">Oxidoreductase</keyword>
<gene>
    <name evidence="4" type="ORF">BDV41DRAFT_575606</name>
</gene>
<proteinExistence type="inferred from homology"/>
<dbReference type="Gene3D" id="3.40.50.720">
    <property type="entry name" value="NAD(P)-binding Rossmann-like Domain"/>
    <property type="match status" value="1"/>
</dbReference>
<protein>
    <submittedName>
        <fullName evidence="4">NAD(P)-binding protein</fullName>
    </submittedName>
</protein>
<evidence type="ECO:0000313" key="5">
    <source>
        <dbReference type="Proteomes" id="UP000325433"/>
    </source>
</evidence>
<evidence type="ECO:0000256" key="2">
    <source>
        <dbReference type="ARBA" id="ARBA00022857"/>
    </source>
</evidence>
<keyword evidence="5" id="KW-1185">Reference proteome</keyword>
<dbReference type="EMBL" id="ML738317">
    <property type="protein sequence ID" value="KAE8314644.1"/>
    <property type="molecule type" value="Genomic_DNA"/>
</dbReference>